<feature type="transmembrane region" description="Helical" evidence="6">
    <location>
        <begin position="105"/>
        <end position="128"/>
    </location>
</feature>
<keyword evidence="4 6" id="KW-1133">Transmembrane helix</keyword>
<dbReference type="RefSeq" id="WP_213498457.1">
    <property type="nucleotide sequence ID" value="NZ_CP074694.1"/>
</dbReference>
<evidence type="ECO:0000256" key="4">
    <source>
        <dbReference type="ARBA" id="ARBA00022989"/>
    </source>
</evidence>
<keyword evidence="9" id="KW-1185">Reference proteome</keyword>
<dbReference type="KEGG" id="tsph:KIH39_06465"/>
<proteinExistence type="predicted"/>
<feature type="domain" description="DUF202" evidence="7">
    <location>
        <begin position="15"/>
        <end position="89"/>
    </location>
</feature>
<feature type="transmembrane region" description="Helical" evidence="6">
    <location>
        <begin position="24"/>
        <end position="46"/>
    </location>
</feature>
<dbReference type="Pfam" id="PF02656">
    <property type="entry name" value="DUF202"/>
    <property type="match status" value="1"/>
</dbReference>
<keyword evidence="5 6" id="KW-0472">Membrane</keyword>
<evidence type="ECO:0000256" key="5">
    <source>
        <dbReference type="ARBA" id="ARBA00023136"/>
    </source>
</evidence>
<accession>A0A8E6EW30</accession>
<dbReference type="PANTHER" id="PTHR34187:SF2">
    <property type="entry name" value="DUF202 DOMAIN-CONTAINING PROTEIN"/>
    <property type="match status" value="1"/>
</dbReference>
<evidence type="ECO:0000313" key="9">
    <source>
        <dbReference type="Proteomes" id="UP000676194"/>
    </source>
</evidence>
<evidence type="ECO:0000256" key="3">
    <source>
        <dbReference type="ARBA" id="ARBA00022692"/>
    </source>
</evidence>
<dbReference type="AlphaFoldDB" id="A0A8E6EW30"/>
<evidence type="ECO:0000256" key="6">
    <source>
        <dbReference type="SAM" id="Phobius"/>
    </source>
</evidence>
<keyword evidence="2" id="KW-1003">Cell membrane</keyword>
<dbReference type="Proteomes" id="UP000676194">
    <property type="component" value="Chromosome"/>
</dbReference>
<reference evidence="8" key="1">
    <citation type="submission" date="2021-05" db="EMBL/GenBank/DDBJ databases">
        <title>Complete genome sequence of the cellulolytic planctomycete Telmatocola sphagniphila SP2T and characterization of the first cellulase from planctomycetes.</title>
        <authorList>
            <person name="Rakitin A.L."/>
            <person name="Beletsky A.V."/>
            <person name="Naumoff D.G."/>
            <person name="Kulichevskaya I.S."/>
            <person name="Mardanov A.V."/>
            <person name="Ravin N.V."/>
            <person name="Dedysh S.N."/>
        </authorList>
    </citation>
    <scope>NUCLEOTIDE SEQUENCE</scope>
    <source>
        <strain evidence="8">SP2T</strain>
    </source>
</reference>
<comment type="subcellular location">
    <subcellularLocation>
        <location evidence="1">Cell membrane</location>
        <topology evidence="1">Multi-pass membrane protein</topology>
    </subcellularLocation>
</comment>
<keyword evidence="3 6" id="KW-0812">Transmembrane</keyword>
<evidence type="ECO:0000256" key="1">
    <source>
        <dbReference type="ARBA" id="ARBA00004651"/>
    </source>
</evidence>
<name>A0A8E6EW30_9BACT</name>
<dbReference type="EMBL" id="CP074694">
    <property type="protein sequence ID" value="QVL33550.1"/>
    <property type="molecule type" value="Genomic_DNA"/>
</dbReference>
<sequence length="131" mass="14711">MPVVNEEKPDTPDPRVRMAAERTLLAWIRTGVAMMGFGFVVARFGWFLREFSARENQPIPSTRWSLILGVGLVALGVFVNILSAVEHRRFLFRHDKGLPYQPPSWSSGIAICMILAVLGAIMVVYLLLLEI</sequence>
<dbReference type="InterPro" id="IPR003807">
    <property type="entry name" value="DUF202"/>
</dbReference>
<protein>
    <submittedName>
        <fullName evidence="8">DUF202 domain-containing protein</fullName>
    </submittedName>
</protein>
<dbReference type="InterPro" id="IPR052053">
    <property type="entry name" value="IM_YidH-like"/>
</dbReference>
<evidence type="ECO:0000256" key="2">
    <source>
        <dbReference type="ARBA" id="ARBA00022475"/>
    </source>
</evidence>
<gene>
    <name evidence="8" type="ORF">KIH39_06465</name>
</gene>
<feature type="transmembrane region" description="Helical" evidence="6">
    <location>
        <begin position="66"/>
        <end position="85"/>
    </location>
</feature>
<evidence type="ECO:0000259" key="7">
    <source>
        <dbReference type="Pfam" id="PF02656"/>
    </source>
</evidence>
<dbReference type="GO" id="GO:0005886">
    <property type="term" value="C:plasma membrane"/>
    <property type="evidence" value="ECO:0007669"/>
    <property type="project" value="UniProtKB-SubCell"/>
</dbReference>
<organism evidence="8 9">
    <name type="scientific">Telmatocola sphagniphila</name>
    <dbReference type="NCBI Taxonomy" id="1123043"/>
    <lineage>
        <taxon>Bacteria</taxon>
        <taxon>Pseudomonadati</taxon>
        <taxon>Planctomycetota</taxon>
        <taxon>Planctomycetia</taxon>
        <taxon>Gemmatales</taxon>
        <taxon>Gemmataceae</taxon>
    </lineage>
</organism>
<dbReference type="PANTHER" id="PTHR34187">
    <property type="entry name" value="FGR18P"/>
    <property type="match status" value="1"/>
</dbReference>
<evidence type="ECO:0000313" key="8">
    <source>
        <dbReference type="EMBL" id="QVL33550.1"/>
    </source>
</evidence>